<dbReference type="Proteomes" id="UP001460270">
    <property type="component" value="Unassembled WGS sequence"/>
</dbReference>
<protein>
    <submittedName>
        <fullName evidence="1">Uncharacterized protein</fullName>
    </submittedName>
</protein>
<dbReference type="AlphaFoldDB" id="A0AAW0P3B2"/>
<comment type="caution">
    <text evidence="1">The sequence shown here is derived from an EMBL/GenBank/DDBJ whole genome shotgun (WGS) entry which is preliminary data.</text>
</comment>
<proteinExistence type="predicted"/>
<reference evidence="2" key="1">
    <citation type="submission" date="2024-04" db="EMBL/GenBank/DDBJ databases">
        <title>Salinicola lusitanus LLJ914,a marine bacterium isolated from the Okinawa Trough.</title>
        <authorList>
            <person name="Li J."/>
        </authorList>
    </citation>
    <scope>NUCLEOTIDE SEQUENCE [LARGE SCALE GENOMIC DNA]</scope>
</reference>
<evidence type="ECO:0000313" key="1">
    <source>
        <dbReference type="EMBL" id="KAK7910450.1"/>
    </source>
</evidence>
<name>A0AAW0P3B2_9GOBI</name>
<sequence length="226" mass="25872">MRRIRRLAFSLSNRLQDTTVLSQPRPMILYSKEPVPPRFSDQIHVVSAEEPLYIQLPQAPQERPSQIQVETAMPSGSTTERLSPLPGLWSRDDLNALVHEVVSRISPKKWDPDMIPVSQDLLAQLEERALNWNVLVKPTKHSYEDVASAVYKDLQDQLRQDLSKKKKEAYLKHAARGQNGFSARVVDFIHENLMVPPKKRSALGSFLLPMRNAFYWTPSKHLTSDP</sequence>
<gene>
    <name evidence="1" type="ORF">WMY93_015134</name>
</gene>
<organism evidence="1 2">
    <name type="scientific">Mugilogobius chulae</name>
    <name type="common">yellowstripe goby</name>
    <dbReference type="NCBI Taxonomy" id="88201"/>
    <lineage>
        <taxon>Eukaryota</taxon>
        <taxon>Metazoa</taxon>
        <taxon>Chordata</taxon>
        <taxon>Craniata</taxon>
        <taxon>Vertebrata</taxon>
        <taxon>Euteleostomi</taxon>
        <taxon>Actinopterygii</taxon>
        <taxon>Neopterygii</taxon>
        <taxon>Teleostei</taxon>
        <taxon>Neoteleostei</taxon>
        <taxon>Acanthomorphata</taxon>
        <taxon>Gobiaria</taxon>
        <taxon>Gobiiformes</taxon>
        <taxon>Gobioidei</taxon>
        <taxon>Gobiidae</taxon>
        <taxon>Gobionellinae</taxon>
        <taxon>Mugilogobius</taxon>
    </lineage>
</organism>
<keyword evidence="2" id="KW-1185">Reference proteome</keyword>
<evidence type="ECO:0000313" key="2">
    <source>
        <dbReference type="Proteomes" id="UP001460270"/>
    </source>
</evidence>
<dbReference type="EMBL" id="JBBPFD010000010">
    <property type="protein sequence ID" value="KAK7910450.1"/>
    <property type="molecule type" value="Genomic_DNA"/>
</dbReference>
<accession>A0AAW0P3B2</accession>